<dbReference type="PANTHER" id="PTHR36836">
    <property type="entry name" value="COLANIC ACID BIOSYNTHESIS PROTEIN WCAK"/>
    <property type="match status" value="1"/>
</dbReference>
<keyword evidence="3" id="KW-1185">Reference proteome</keyword>
<reference evidence="2 3" key="1">
    <citation type="submission" date="2020-08" db="EMBL/GenBank/DDBJ databases">
        <title>Sphingobacterium sp. DN00404 isolated from aquaculture water.</title>
        <authorList>
            <person name="Zhang M."/>
        </authorList>
    </citation>
    <scope>NUCLEOTIDE SEQUENCE [LARGE SCALE GENOMIC DNA]</scope>
    <source>
        <strain evidence="2 3">DN00404</strain>
    </source>
</reference>
<evidence type="ECO:0000313" key="2">
    <source>
        <dbReference type="EMBL" id="MBD1431742.1"/>
    </source>
</evidence>
<evidence type="ECO:0000259" key="1">
    <source>
        <dbReference type="Pfam" id="PF04230"/>
    </source>
</evidence>
<dbReference type="Proteomes" id="UP000602759">
    <property type="component" value="Unassembled WGS sequence"/>
</dbReference>
<feature type="domain" description="Polysaccharide pyruvyl transferase" evidence="1">
    <location>
        <begin position="12"/>
        <end position="311"/>
    </location>
</feature>
<evidence type="ECO:0000313" key="3">
    <source>
        <dbReference type="Proteomes" id="UP000602759"/>
    </source>
</evidence>
<organism evidence="2 3">
    <name type="scientific">Sphingobacterium micropteri</name>
    <dbReference type="NCBI Taxonomy" id="2763501"/>
    <lineage>
        <taxon>Bacteria</taxon>
        <taxon>Pseudomonadati</taxon>
        <taxon>Bacteroidota</taxon>
        <taxon>Sphingobacteriia</taxon>
        <taxon>Sphingobacteriales</taxon>
        <taxon>Sphingobacteriaceae</taxon>
        <taxon>Sphingobacterium</taxon>
    </lineage>
</organism>
<sequence length="375" mass="43072">MIIQVDGINTKNKGAELMLIAVLEELESRFPNATVYLNANGDLNLQLLPDFKLDLRKRFFLGKAKTLVKALRKLHLPYKYFTHFYAKRGIDLMVDASGFQYSDQWKHSVDQLESRNFYYRKLKSYGTKLVMLPQAFGPFQTNNGKRSVDIISDSFDLIFAREQQSYDYLVKAGAKEDIVKRSCDFTFKVTGRFDDQVARYTDHVCIIPNKKMITHTNAGSSYLELMNRIIDSVEELGKKAFLLNHEGCEDEKLCHEINLLRKEKLPILTGLSAKEVKGVIGNSYLVISSRFHGVASALSQAIPCLATSWNHKYEMLFKDFGQTNTIIRVEDNWSINAQKISKLIGNRENVINILKSRKHELVNEIDSMWDTTFEN</sequence>
<dbReference type="PANTHER" id="PTHR36836:SF1">
    <property type="entry name" value="COLANIC ACID BIOSYNTHESIS PROTEIN WCAK"/>
    <property type="match status" value="1"/>
</dbReference>
<dbReference type="Pfam" id="PF04230">
    <property type="entry name" value="PS_pyruv_trans"/>
    <property type="match status" value="1"/>
</dbReference>
<dbReference type="EMBL" id="JACOIK010000002">
    <property type="protein sequence ID" value="MBD1431742.1"/>
    <property type="molecule type" value="Genomic_DNA"/>
</dbReference>
<dbReference type="GO" id="GO:0016740">
    <property type="term" value="F:transferase activity"/>
    <property type="evidence" value="ECO:0007669"/>
    <property type="project" value="UniProtKB-KW"/>
</dbReference>
<dbReference type="RefSeq" id="WP_190992764.1">
    <property type="nucleotide sequence ID" value="NZ_JACOIK010000002.1"/>
</dbReference>
<protein>
    <submittedName>
        <fullName evidence="2">Polysaccharide pyruvyl transferase family protein</fullName>
    </submittedName>
</protein>
<dbReference type="InterPro" id="IPR007345">
    <property type="entry name" value="Polysacch_pyruvyl_Trfase"/>
</dbReference>
<proteinExistence type="predicted"/>
<name>A0ABR7YKA3_9SPHI</name>
<gene>
    <name evidence="2" type="ORF">H8B06_02805</name>
</gene>
<comment type="caution">
    <text evidence="2">The sequence shown here is derived from an EMBL/GenBank/DDBJ whole genome shotgun (WGS) entry which is preliminary data.</text>
</comment>
<accession>A0ABR7YKA3</accession>
<keyword evidence="2" id="KW-0808">Transferase</keyword>